<feature type="region of interest" description="Disordered" evidence="1">
    <location>
        <begin position="228"/>
        <end position="247"/>
    </location>
</feature>
<accession>G9NU51</accession>
<evidence type="ECO:0000256" key="1">
    <source>
        <dbReference type="SAM" id="MobiDB-lite"/>
    </source>
</evidence>
<comment type="caution">
    <text evidence="2">The sequence shown here is derived from an EMBL/GenBank/DDBJ whole genome shotgun (WGS) entry which is preliminary data.</text>
</comment>
<dbReference type="eggNOG" id="ENOG502RM5E">
    <property type="taxonomic scope" value="Eukaryota"/>
</dbReference>
<dbReference type="KEGG" id="tatv:25782713"/>
<dbReference type="OrthoDB" id="4900084at2759"/>
<dbReference type="HOGENOM" id="CLU_1124685_0_0_1"/>
<keyword evidence="3" id="KW-1185">Reference proteome</keyword>
<reference evidence="2 3" key="1">
    <citation type="journal article" date="2011" name="Genome Biol.">
        <title>Comparative genome sequence analysis underscores mycoparasitism as the ancestral life style of Trichoderma.</title>
        <authorList>
            <person name="Kubicek C.P."/>
            <person name="Herrera-Estrella A."/>
            <person name="Seidl-Seiboth V."/>
            <person name="Martinez D.A."/>
            <person name="Druzhinina I.S."/>
            <person name="Thon M."/>
            <person name="Zeilinger S."/>
            <person name="Casas-Flores S."/>
            <person name="Horwitz B.A."/>
            <person name="Mukherjee P.K."/>
            <person name="Mukherjee M."/>
            <person name="Kredics L."/>
            <person name="Alcaraz L.D."/>
            <person name="Aerts A."/>
            <person name="Antal Z."/>
            <person name="Atanasova L."/>
            <person name="Cervantes-Badillo M.G."/>
            <person name="Challacombe J."/>
            <person name="Chertkov O."/>
            <person name="McCluskey K."/>
            <person name="Coulpier F."/>
            <person name="Deshpande N."/>
            <person name="von Doehren H."/>
            <person name="Ebbole D.J."/>
            <person name="Esquivel-Naranjo E.U."/>
            <person name="Fekete E."/>
            <person name="Flipphi M."/>
            <person name="Glaser F."/>
            <person name="Gomez-Rodriguez E.Y."/>
            <person name="Gruber S."/>
            <person name="Han C."/>
            <person name="Henrissat B."/>
            <person name="Hermosa R."/>
            <person name="Hernandez-Onate M."/>
            <person name="Karaffa L."/>
            <person name="Kosti I."/>
            <person name="Le Crom S."/>
            <person name="Lindquist E."/>
            <person name="Lucas S."/>
            <person name="Luebeck M."/>
            <person name="Luebeck P.S."/>
            <person name="Margeot A."/>
            <person name="Metz B."/>
            <person name="Misra M."/>
            <person name="Nevalainen H."/>
            <person name="Omann M."/>
            <person name="Packer N."/>
            <person name="Perrone G."/>
            <person name="Uresti-Rivera E.E."/>
            <person name="Salamov A."/>
            <person name="Schmoll M."/>
            <person name="Seiboth B."/>
            <person name="Shapiro H."/>
            <person name="Sukno S."/>
            <person name="Tamayo-Ramos J.A."/>
            <person name="Tisch D."/>
            <person name="Wiest A."/>
            <person name="Wilkinson H.H."/>
            <person name="Zhang M."/>
            <person name="Coutinho P.M."/>
            <person name="Kenerley C.M."/>
            <person name="Monte E."/>
            <person name="Baker S.E."/>
            <person name="Grigoriev I.V."/>
        </authorList>
    </citation>
    <scope>NUCLEOTIDE SEQUENCE [LARGE SCALE GENOMIC DNA]</scope>
    <source>
        <strain evidence="3">ATCC 20476 / IMI 206040</strain>
    </source>
</reference>
<dbReference type="Proteomes" id="UP000005426">
    <property type="component" value="Unassembled WGS sequence"/>
</dbReference>
<dbReference type="EMBL" id="ABDG02000023">
    <property type="protein sequence ID" value="EHK45584.1"/>
    <property type="molecule type" value="Genomic_DNA"/>
</dbReference>
<protein>
    <submittedName>
        <fullName evidence="2">Uncharacterized protein</fullName>
    </submittedName>
</protein>
<evidence type="ECO:0000313" key="3">
    <source>
        <dbReference type="Proteomes" id="UP000005426"/>
    </source>
</evidence>
<dbReference type="GeneID" id="25782713"/>
<dbReference type="OMA" id="VKLYVMP"/>
<feature type="compositionally biased region" description="Polar residues" evidence="1">
    <location>
        <begin position="228"/>
        <end position="238"/>
    </location>
</feature>
<gene>
    <name evidence="2" type="ORF">TRIATDRAFT_307613</name>
</gene>
<dbReference type="AlphaFoldDB" id="G9NU51"/>
<organism evidence="2 3">
    <name type="scientific">Hypocrea atroviridis (strain ATCC 20476 / IMI 206040)</name>
    <name type="common">Trichoderma atroviride</name>
    <dbReference type="NCBI Taxonomy" id="452589"/>
    <lineage>
        <taxon>Eukaryota</taxon>
        <taxon>Fungi</taxon>
        <taxon>Dikarya</taxon>
        <taxon>Ascomycota</taxon>
        <taxon>Pezizomycotina</taxon>
        <taxon>Sordariomycetes</taxon>
        <taxon>Hypocreomycetidae</taxon>
        <taxon>Hypocreales</taxon>
        <taxon>Hypocreaceae</taxon>
        <taxon>Trichoderma</taxon>
    </lineage>
</organism>
<name>G9NU51_HYPAI</name>
<evidence type="ECO:0000313" key="2">
    <source>
        <dbReference type="EMBL" id="EHK45584.1"/>
    </source>
</evidence>
<proteinExistence type="predicted"/>
<sequence length="247" mass="26307">MAFVSPIPGVGVQHPWQIQIHYPTIIQQPVIPVVPQPQFLLQPQVQVYQPPPVSIMVPTMVVHPPFFTPPCFIVASAQPSPGADAHLPSGISLRVVFYGHPSDDDYTPPMCLSSTTYKESALPSRDALLAEIATWAGHHGLSITHSGGRIDPLRVKLYVLPKSSSSRGLLCGIDYEPGAGLAVPGDVVKVVKLGGIEEKHWQEALKEIQKEGYEAVVAVDMGDGGLNTTSTPAVVSTPDSDENAAAA</sequence>